<dbReference type="Proteomes" id="UP000005239">
    <property type="component" value="Unassembled WGS sequence"/>
</dbReference>
<protein>
    <submittedName>
        <fullName evidence="1">Uncharacterized protein</fullName>
    </submittedName>
</protein>
<dbReference type="EnsemblMetazoa" id="PPA07726.1">
    <property type="protein sequence ID" value="PPA07726.1"/>
    <property type="gene ID" value="WBGene00097280"/>
</dbReference>
<proteinExistence type="predicted"/>
<reference evidence="2" key="1">
    <citation type="journal article" date="2008" name="Nat. Genet.">
        <title>The Pristionchus pacificus genome provides a unique perspective on nematode lifestyle and parasitism.</title>
        <authorList>
            <person name="Dieterich C."/>
            <person name="Clifton S.W."/>
            <person name="Schuster L.N."/>
            <person name="Chinwalla A."/>
            <person name="Delehaunty K."/>
            <person name="Dinkelacker I."/>
            <person name="Fulton L."/>
            <person name="Fulton R."/>
            <person name="Godfrey J."/>
            <person name="Minx P."/>
            <person name="Mitreva M."/>
            <person name="Roeseler W."/>
            <person name="Tian H."/>
            <person name="Witte H."/>
            <person name="Yang S.P."/>
            <person name="Wilson R.K."/>
            <person name="Sommer R.J."/>
        </authorList>
    </citation>
    <scope>NUCLEOTIDE SEQUENCE [LARGE SCALE GENOMIC DNA]</scope>
    <source>
        <strain evidence="2">PS312</strain>
    </source>
</reference>
<gene>
    <name evidence="1" type="primary">WBGene00097280</name>
</gene>
<evidence type="ECO:0000313" key="2">
    <source>
        <dbReference type="Proteomes" id="UP000005239"/>
    </source>
</evidence>
<evidence type="ECO:0000313" key="1">
    <source>
        <dbReference type="EnsemblMetazoa" id="PPA07726.1"/>
    </source>
</evidence>
<accession>A0A2A6CCY9</accession>
<reference evidence="1" key="2">
    <citation type="submission" date="2022-06" db="UniProtKB">
        <authorList>
            <consortium name="EnsemblMetazoa"/>
        </authorList>
    </citation>
    <scope>IDENTIFICATION</scope>
    <source>
        <strain evidence="1">PS312</strain>
    </source>
</reference>
<organism evidence="1 2">
    <name type="scientific">Pristionchus pacificus</name>
    <name type="common">Parasitic nematode worm</name>
    <dbReference type="NCBI Taxonomy" id="54126"/>
    <lineage>
        <taxon>Eukaryota</taxon>
        <taxon>Metazoa</taxon>
        <taxon>Ecdysozoa</taxon>
        <taxon>Nematoda</taxon>
        <taxon>Chromadorea</taxon>
        <taxon>Rhabditida</taxon>
        <taxon>Rhabditina</taxon>
        <taxon>Diplogasteromorpha</taxon>
        <taxon>Diplogasteroidea</taxon>
        <taxon>Neodiplogasteridae</taxon>
        <taxon>Pristionchus</taxon>
    </lineage>
</organism>
<name>A0A2A6CCY9_PRIPA</name>
<dbReference type="AlphaFoldDB" id="A0A2A6CCY9"/>
<keyword evidence="2" id="KW-1185">Reference proteome</keyword>
<sequence>MPNNSVMYPDEVDHDNRSITRLLIGILICFLVLLGVIIAAVAKKGFGTYVNATIDIDWTNVIGK</sequence>
<accession>A0A8R1U645</accession>